<proteinExistence type="predicted"/>
<feature type="compositionally biased region" description="Basic and acidic residues" evidence="1">
    <location>
        <begin position="228"/>
        <end position="256"/>
    </location>
</feature>
<sequence length="571" mass="61069">MGHAIAGAGFFAIEVDPIKGKSTGEAFTAVIKFKGTPLSPLQISDELKDLVDEQWDWQVCRLSETEFSVCFPSQATLRMGTRHGKLFLPINKVEVEIREAFLSPKPSLSLPSVWVQLSGVPDDLMEVDRLMAAMVLIGRPLEVDELSLRKCRTEPIRMRFQCRYPERIKGTVQLVVNGEGYNIAVKAELGGRGGGTSGAGPAPSPPRDDDQDDEDYDDLSPSEEEWNDLGKKDKDKRNQAAAEKPQETPKGKEQATEARGGGTGAGGYHSAPPLGDTESRLRFLDEYGSNLADGGVLASFRQPRSLMVPVASPPKAAEGSTDSQVCDPALEGGADMAMVSGLGMAAPMEVAQGERLTAGELAAATLERPRGGDGVQRSSPLPEVSLPEVGEVFPVVAAEGEKSKTAATYSRAPKKTDKALSVRKSSRHSKVSVNLSALEKAKRLTADKNLDSGTHQSTSLDSLPDARLSNVLVDSCIIFNPSRGSPCEILDLVRAREHAQAAIAAAAFKKEKEEQLAAAREADLQAEVPAEGPLVTEDPEGEGPSTRSKPRRACAKRPMLSARKGRGKRAG</sequence>
<dbReference type="AlphaFoldDB" id="A0AAD8VNQ6"/>
<evidence type="ECO:0000256" key="1">
    <source>
        <dbReference type="SAM" id="MobiDB-lite"/>
    </source>
</evidence>
<feature type="region of interest" description="Disordered" evidence="1">
    <location>
        <begin position="403"/>
        <end position="432"/>
    </location>
</feature>
<gene>
    <name evidence="2" type="ORF">QYE76_034896</name>
</gene>
<evidence type="ECO:0000313" key="2">
    <source>
        <dbReference type="EMBL" id="KAK1611223.1"/>
    </source>
</evidence>
<evidence type="ECO:0000313" key="3">
    <source>
        <dbReference type="Proteomes" id="UP001231189"/>
    </source>
</evidence>
<keyword evidence="3" id="KW-1185">Reference proteome</keyword>
<organism evidence="2 3">
    <name type="scientific">Lolium multiflorum</name>
    <name type="common">Italian ryegrass</name>
    <name type="synonym">Lolium perenne subsp. multiflorum</name>
    <dbReference type="NCBI Taxonomy" id="4521"/>
    <lineage>
        <taxon>Eukaryota</taxon>
        <taxon>Viridiplantae</taxon>
        <taxon>Streptophyta</taxon>
        <taxon>Embryophyta</taxon>
        <taxon>Tracheophyta</taxon>
        <taxon>Spermatophyta</taxon>
        <taxon>Magnoliopsida</taxon>
        <taxon>Liliopsida</taxon>
        <taxon>Poales</taxon>
        <taxon>Poaceae</taxon>
        <taxon>BOP clade</taxon>
        <taxon>Pooideae</taxon>
        <taxon>Poodae</taxon>
        <taxon>Poeae</taxon>
        <taxon>Poeae Chloroplast Group 2 (Poeae type)</taxon>
        <taxon>Loliodinae</taxon>
        <taxon>Loliinae</taxon>
        <taxon>Lolium</taxon>
    </lineage>
</organism>
<feature type="compositionally biased region" description="Acidic residues" evidence="1">
    <location>
        <begin position="209"/>
        <end position="227"/>
    </location>
</feature>
<feature type="region of interest" description="Disordered" evidence="1">
    <location>
        <begin position="188"/>
        <end position="277"/>
    </location>
</feature>
<reference evidence="2" key="1">
    <citation type="submission" date="2023-07" db="EMBL/GenBank/DDBJ databases">
        <title>A chromosome-level genome assembly of Lolium multiflorum.</title>
        <authorList>
            <person name="Chen Y."/>
            <person name="Copetti D."/>
            <person name="Kolliker R."/>
            <person name="Studer B."/>
        </authorList>
    </citation>
    <scope>NUCLEOTIDE SEQUENCE</scope>
    <source>
        <strain evidence="2">02402/16</strain>
        <tissue evidence="2">Leaf</tissue>
    </source>
</reference>
<dbReference type="EMBL" id="JAUUTY010000007">
    <property type="protein sequence ID" value="KAK1611223.1"/>
    <property type="molecule type" value="Genomic_DNA"/>
</dbReference>
<dbReference type="PANTHER" id="PTHR33170">
    <property type="entry name" value="DUF4283 DOMAIN-CONTAINING PROTEIN-RELATED"/>
    <property type="match status" value="1"/>
</dbReference>
<accession>A0AAD8VNQ6</accession>
<dbReference type="Proteomes" id="UP001231189">
    <property type="component" value="Unassembled WGS sequence"/>
</dbReference>
<protein>
    <recommendedName>
        <fullName evidence="4">DUF4283 domain-containing protein</fullName>
    </recommendedName>
</protein>
<dbReference type="PANTHER" id="PTHR33170:SF2">
    <property type="entry name" value="OS12G0531500 PROTEIN"/>
    <property type="match status" value="1"/>
</dbReference>
<name>A0AAD8VNQ6_LOLMU</name>
<comment type="caution">
    <text evidence="2">The sequence shown here is derived from an EMBL/GenBank/DDBJ whole genome shotgun (WGS) entry which is preliminary data.</text>
</comment>
<feature type="region of interest" description="Disordered" evidence="1">
    <location>
        <begin position="516"/>
        <end position="571"/>
    </location>
</feature>
<evidence type="ECO:0008006" key="4">
    <source>
        <dbReference type="Google" id="ProtNLM"/>
    </source>
</evidence>